<proteinExistence type="predicted"/>
<dbReference type="GO" id="GO:0003700">
    <property type="term" value="F:DNA-binding transcription factor activity"/>
    <property type="evidence" value="ECO:0007669"/>
    <property type="project" value="InterPro"/>
</dbReference>
<evidence type="ECO:0000313" key="3">
    <source>
        <dbReference type="Proteomes" id="UP001237642"/>
    </source>
</evidence>
<accession>A0AAD8I217</accession>
<evidence type="ECO:0000259" key="1">
    <source>
        <dbReference type="PROSITE" id="PS00036"/>
    </source>
</evidence>
<evidence type="ECO:0000313" key="2">
    <source>
        <dbReference type="EMBL" id="KAK1377709.1"/>
    </source>
</evidence>
<dbReference type="AlphaFoldDB" id="A0AAD8I217"/>
<dbReference type="Proteomes" id="UP001237642">
    <property type="component" value="Unassembled WGS sequence"/>
</dbReference>
<protein>
    <recommendedName>
        <fullName evidence="1">BZIP domain-containing protein</fullName>
    </recommendedName>
</protein>
<organism evidence="2 3">
    <name type="scientific">Heracleum sosnowskyi</name>
    <dbReference type="NCBI Taxonomy" id="360622"/>
    <lineage>
        <taxon>Eukaryota</taxon>
        <taxon>Viridiplantae</taxon>
        <taxon>Streptophyta</taxon>
        <taxon>Embryophyta</taxon>
        <taxon>Tracheophyta</taxon>
        <taxon>Spermatophyta</taxon>
        <taxon>Magnoliopsida</taxon>
        <taxon>eudicotyledons</taxon>
        <taxon>Gunneridae</taxon>
        <taxon>Pentapetalae</taxon>
        <taxon>asterids</taxon>
        <taxon>campanulids</taxon>
        <taxon>Apiales</taxon>
        <taxon>Apiaceae</taxon>
        <taxon>Apioideae</taxon>
        <taxon>apioid superclade</taxon>
        <taxon>Tordylieae</taxon>
        <taxon>Tordyliinae</taxon>
        <taxon>Heracleum</taxon>
    </lineage>
</organism>
<comment type="caution">
    <text evidence="2">The sequence shown here is derived from an EMBL/GenBank/DDBJ whole genome shotgun (WGS) entry which is preliminary data.</text>
</comment>
<reference evidence="2" key="2">
    <citation type="submission" date="2023-05" db="EMBL/GenBank/DDBJ databases">
        <authorList>
            <person name="Schelkunov M.I."/>
        </authorList>
    </citation>
    <scope>NUCLEOTIDE SEQUENCE</scope>
    <source>
        <strain evidence="2">Hsosn_3</strain>
        <tissue evidence="2">Leaf</tissue>
    </source>
</reference>
<gene>
    <name evidence="2" type="ORF">POM88_024453</name>
</gene>
<sequence>MRFLNERSEGSNKTIQASEFQNTLASGHNQASDKLEENNQPKNLFTSCTFLLLQEFGAGQKPLLNCVVAEGKNTEKIYGKQEPSHGYTLMSVSNLSVINSNASTAVPESIVVRNTVTSVSPVLECERIPDVSVQDEKEPEKIRKRRANTLAARRRRIRQKLVKSWAIRVSSAPGLEFGHSHAKIIRILL</sequence>
<reference evidence="2" key="1">
    <citation type="submission" date="2023-02" db="EMBL/GenBank/DDBJ databases">
        <title>Genome of toxic invasive species Heracleum sosnowskyi carries increased number of genes despite the absence of recent whole-genome duplications.</title>
        <authorList>
            <person name="Schelkunov M."/>
            <person name="Shtratnikova V."/>
            <person name="Makarenko M."/>
            <person name="Klepikova A."/>
            <person name="Omelchenko D."/>
            <person name="Novikova G."/>
            <person name="Obukhova E."/>
            <person name="Bogdanov V."/>
            <person name="Penin A."/>
            <person name="Logacheva M."/>
        </authorList>
    </citation>
    <scope>NUCLEOTIDE SEQUENCE</scope>
    <source>
        <strain evidence="2">Hsosn_3</strain>
        <tissue evidence="2">Leaf</tissue>
    </source>
</reference>
<dbReference type="InterPro" id="IPR004827">
    <property type="entry name" value="bZIP"/>
</dbReference>
<dbReference type="EMBL" id="JAUIZM010000006">
    <property type="protein sequence ID" value="KAK1377709.1"/>
    <property type="molecule type" value="Genomic_DNA"/>
</dbReference>
<name>A0AAD8I217_9APIA</name>
<dbReference type="PROSITE" id="PS00036">
    <property type="entry name" value="BZIP_BASIC"/>
    <property type="match status" value="1"/>
</dbReference>
<feature type="domain" description="BZIP" evidence="1">
    <location>
        <begin position="143"/>
        <end position="158"/>
    </location>
</feature>
<keyword evidence="3" id="KW-1185">Reference proteome</keyword>